<dbReference type="PANTHER" id="PTHR11533:SF299">
    <property type="entry name" value="AMINOPEPTIDASE"/>
    <property type="match status" value="1"/>
</dbReference>
<dbReference type="EMBL" id="CAJFCV020000001">
    <property type="protein sequence ID" value="CAG9080425.1"/>
    <property type="molecule type" value="Genomic_DNA"/>
</dbReference>
<dbReference type="InterPro" id="IPR050344">
    <property type="entry name" value="Peptidase_M1_aminopeptidases"/>
</dbReference>
<accession>A0A1I7S888</accession>
<dbReference type="AlphaFoldDB" id="A0A1I7S888"/>
<keyword evidence="14" id="KW-1185">Reference proteome</keyword>
<dbReference type="PRINTS" id="PR00756">
    <property type="entry name" value="ALADIPTASE"/>
</dbReference>
<dbReference type="InterPro" id="IPR014782">
    <property type="entry name" value="Peptidase_M1_dom"/>
</dbReference>
<feature type="binding site" evidence="8">
    <location>
        <position position="318"/>
    </location>
    <ligand>
        <name>Zn(2+)</name>
        <dbReference type="ChEBI" id="CHEBI:29105"/>
        <note>catalytic</note>
    </ligand>
</feature>
<dbReference type="Proteomes" id="UP000095284">
    <property type="component" value="Unplaced"/>
</dbReference>
<dbReference type="GO" id="GO:0008270">
    <property type="term" value="F:zinc ion binding"/>
    <property type="evidence" value="ECO:0007669"/>
    <property type="project" value="InterPro"/>
</dbReference>
<dbReference type="Gene3D" id="2.60.40.1730">
    <property type="entry name" value="tricorn interacting facor f3 domain"/>
    <property type="match status" value="1"/>
</dbReference>
<dbReference type="InterPro" id="IPR001930">
    <property type="entry name" value="Peptidase_M1"/>
</dbReference>
<dbReference type="GO" id="GO:0005737">
    <property type="term" value="C:cytoplasm"/>
    <property type="evidence" value="ECO:0007669"/>
    <property type="project" value="TreeGrafter"/>
</dbReference>
<dbReference type="GO" id="GO:0005615">
    <property type="term" value="C:extracellular space"/>
    <property type="evidence" value="ECO:0007669"/>
    <property type="project" value="TreeGrafter"/>
</dbReference>
<dbReference type="Proteomes" id="UP000582659">
    <property type="component" value="Unassembled WGS sequence"/>
</dbReference>
<reference evidence="15" key="1">
    <citation type="submission" date="2016-11" db="UniProtKB">
        <authorList>
            <consortium name="WormBaseParasite"/>
        </authorList>
    </citation>
    <scope>IDENTIFICATION</scope>
</reference>
<dbReference type="Gene3D" id="1.10.390.10">
    <property type="entry name" value="Neutral Protease Domain 2"/>
    <property type="match status" value="1"/>
</dbReference>
<dbReference type="eggNOG" id="KOG1046">
    <property type="taxonomic scope" value="Eukaryota"/>
</dbReference>
<dbReference type="SUPFAM" id="SSF63737">
    <property type="entry name" value="Leukotriene A4 hydrolase N-terminal domain"/>
    <property type="match status" value="1"/>
</dbReference>
<dbReference type="Pfam" id="PF17900">
    <property type="entry name" value="Peptidase_M1_N"/>
    <property type="match status" value="1"/>
</dbReference>
<name>A0A1I7S888_BURXY</name>
<dbReference type="InterPro" id="IPR034016">
    <property type="entry name" value="M1_APN-typ"/>
</dbReference>
<feature type="domain" description="Peptidase M1 membrane alanine aminopeptidase" evidence="10">
    <location>
        <begin position="247"/>
        <end position="453"/>
    </location>
</feature>
<dbReference type="SUPFAM" id="SSF55486">
    <property type="entry name" value="Metalloproteases ('zincins'), catalytic domain"/>
    <property type="match status" value="1"/>
</dbReference>
<evidence type="ECO:0000313" key="13">
    <source>
        <dbReference type="Proteomes" id="UP000095284"/>
    </source>
</evidence>
<evidence type="ECO:0000256" key="1">
    <source>
        <dbReference type="ARBA" id="ARBA00010136"/>
    </source>
</evidence>
<gene>
    <name evidence="12" type="ORF">BXYJ_LOCUS387</name>
</gene>
<dbReference type="EMBL" id="CAJFDI010000001">
    <property type="protein sequence ID" value="CAD5208151.1"/>
    <property type="molecule type" value="Genomic_DNA"/>
</dbReference>
<keyword evidence="5 8" id="KW-0862">Zinc</keyword>
<feature type="binding site" evidence="8">
    <location>
        <position position="337"/>
    </location>
    <ligand>
        <name>Zn(2+)</name>
        <dbReference type="ChEBI" id="CHEBI:29105"/>
        <note>catalytic</note>
    </ligand>
</feature>
<evidence type="ECO:0000256" key="8">
    <source>
        <dbReference type="PIRSR" id="PIRSR634016-3"/>
    </source>
</evidence>
<keyword evidence="6" id="KW-0482">Metalloprotease</keyword>
<evidence type="ECO:0000256" key="2">
    <source>
        <dbReference type="ARBA" id="ARBA00022670"/>
    </source>
</evidence>
<comment type="similarity">
    <text evidence="1">Belongs to the peptidase M1 family.</text>
</comment>
<dbReference type="InterPro" id="IPR027268">
    <property type="entry name" value="Peptidase_M4/M1_CTD_sf"/>
</dbReference>
<dbReference type="GO" id="GO:0042277">
    <property type="term" value="F:peptide binding"/>
    <property type="evidence" value="ECO:0007669"/>
    <property type="project" value="TreeGrafter"/>
</dbReference>
<sequence>MVHTTSDKLPRNVIVHQYDLVITPFFAFKGFEFDKALLNTFKGNVKITFNPIQANNSVTLASNPEFVTIQSAVLSLDGTNIEIASNSTDSDDHLTLVTKTPLETGKNYTLHFVFNGTMVNGSNGGLFSFDYTDKDGKNTSLAATMFETIHARRVFPCFDDPFFKAVFVVTVIHPKGSQAHSNAEVDITQDLDKEVMTKFKPTLKMSPYLLAFAVGDFTERVVESKRGVKIRSLAVKIFEGSVDKAAKIGAECLDIMEDLLQVKYPMMKLDHLDTISLGAGAMENFGLVTYGNKLPLPFPLPLKMEIETAAVVCHETSHMWFGNLVTAERWGLEFLHEAFAVFFEAATLRRIDPYTFTESARVANILEYAEAFAQAPKHPVAADRSYFDEVTYGYGSAIVHSMEGVFGKDTFYKALHTYISENMYKNVDLETLLSSFERAAPSKYLCDNLTVSEYMRDYFLQAGSPLVNITYDENNRLKMKQIPFENNTLWNVPIFMKNLDTTEEFTYWLLKNGRHCVQNAKGRIDSRMPYFFNHNSRSFHYLDILKIVSDKLNPNSTAWEDRLRADSIFLDAVQAGVESAVKMAKKLFAEFTKDCAHGTEALVCEKFIPEFRCGALFEGNKTKEGRQFLLDYFQRVAENPVIASGLARYSYTCDLPLK</sequence>
<protein>
    <submittedName>
        <fullName evidence="12">(pine wood nematode) hypothetical protein</fullName>
    </submittedName>
    <submittedName>
        <fullName evidence="15">Peptidase_M1 domain-containing protein</fullName>
    </submittedName>
</protein>
<evidence type="ECO:0000256" key="5">
    <source>
        <dbReference type="ARBA" id="ARBA00022833"/>
    </source>
</evidence>
<feature type="site" description="Transition state stabilizer" evidence="9">
    <location>
        <position position="392"/>
    </location>
</feature>
<dbReference type="InterPro" id="IPR045357">
    <property type="entry name" value="Aminopeptidase_N-like_N"/>
</dbReference>
<keyword evidence="4" id="KW-0378">Hydrolase</keyword>
<proteinExistence type="inferred from homology"/>
<dbReference type="InterPro" id="IPR042097">
    <property type="entry name" value="Aminopeptidase_N-like_N_sf"/>
</dbReference>
<dbReference type="GO" id="GO:0070006">
    <property type="term" value="F:metalloaminopeptidase activity"/>
    <property type="evidence" value="ECO:0007669"/>
    <property type="project" value="TreeGrafter"/>
</dbReference>
<evidence type="ECO:0000256" key="3">
    <source>
        <dbReference type="ARBA" id="ARBA00022723"/>
    </source>
</evidence>
<dbReference type="GO" id="GO:0016020">
    <property type="term" value="C:membrane"/>
    <property type="evidence" value="ECO:0007669"/>
    <property type="project" value="TreeGrafter"/>
</dbReference>
<reference evidence="12" key="2">
    <citation type="submission" date="2020-09" db="EMBL/GenBank/DDBJ databases">
        <authorList>
            <person name="Kikuchi T."/>
        </authorList>
    </citation>
    <scope>NUCLEOTIDE SEQUENCE</scope>
    <source>
        <strain evidence="12">Ka4C1</strain>
    </source>
</reference>
<dbReference type="Proteomes" id="UP000659654">
    <property type="component" value="Unassembled WGS sequence"/>
</dbReference>
<evidence type="ECO:0000256" key="9">
    <source>
        <dbReference type="PIRSR" id="PIRSR634016-4"/>
    </source>
</evidence>
<comment type="cofactor">
    <cofactor evidence="8">
        <name>Zn(2+)</name>
        <dbReference type="ChEBI" id="CHEBI:29105"/>
    </cofactor>
    <text evidence="8">Binds 1 zinc ion per subunit.</text>
</comment>
<evidence type="ECO:0000256" key="7">
    <source>
        <dbReference type="PIRSR" id="PIRSR634016-1"/>
    </source>
</evidence>
<dbReference type="PANTHER" id="PTHR11533">
    <property type="entry name" value="PROTEASE M1 ZINC METALLOPROTEASE"/>
    <property type="match status" value="1"/>
</dbReference>
<dbReference type="OrthoDB" id="10031169at2759"/>
<evidence type="ECO:0000313" key="15">
    <source>
        <dbReference type="WBParaSite" id="BXY_0923100.1"/>
    </source>
</evidence>
<evidence type="ECO:0000259" key="11">
    <source>
        <dbReference type="Pfam" id="PF17900"/>
    </source>
</evidence>
<evidence type="ECO:0000256" key="4">
    <source>
        <dbReference type="ARBA" id="ARBA00022801"/>
    </source>
</evidence>
<dbReference type="GO" id="GO:0043171">
    <property type="term" value="P:peptide catabolic process"/>
    <property type="evidence" value="ECO:0007669"/>
    <property type="project" value="TreeGrafter"/>
</dbReference>
<dbReference type="GO" id="GO:0006508">
    <property type="term" value="P:proteolysis"/>
    <property type="evidence" value="ECO:0007669"/>
    <property type="project" value="UniProtKB-KW"/>
</dbReference>
<dbReference type="CDD" id="cd09601">
    <property type="entry name" value="M1_APN-Q_like"/>
    <property type="match status" value="1"/>
</dbReference>
<evidence type="ECO:0000313" key="14">
    <source>
        <dbReference type="Proteomes" id="UP000659654"/>
    </source>
</evidence>
<keyword evidence="3 8" id="KW-0479">Metal-binding</keyword>
<evidence type="ECO:0000259" key="10">
    <source>
        <dbReference type="Pfam" id="PF01433"/>
    </source>
</evidence>
<feature type="active site" description="Proton acceptor" evidence="7">
    <location>
        <position position="315"/>
    </location>
</feature>
<evidence type="ECO:0000256" key="6">
    <source>
        <dbReference type="ARBA" id="ARBA00023049"/>
    </source>
</evidence>
<feature type="binding site" evidence="8">
    <location>
        <position position="314"/>
    </location>
    <ligand>
        <name>Zn(2+)</name>
        <dbReference type="ChEBI" id="CHEBI:29105"/>
        <note>catalytic</note>
    </ligand>
</feature>
<organism evidence="13 15">
    <name type="scientific">Bursaphelenchus xylophilus</name>
    <name type="common">Pinewood nematode worm</name>
    <name type="synonym">Aphelenchoides xylophilus</name>
    <dbReference type="NCBI Taxonomy" id="6326"/>
    <lineage>
        <taxon>Eukaryota</taxon>
        <taxon>Metazoa</taxon>
        <taxon>Ecdysozoa</taxon>
        <taxon>Nematoda</taxon>
        <taxon>Chromadorea</taxon>
        <taxon>Rhabditida</taxon>
        <taxon>Tylenchina</taxon>
        <taxon>Tylenchomorpha</taxon>
        <taxon>Aphelenchoidea</taxon>
        <taxon>Aphelenchoididae</taxon>
        <taxon>Bursaphelenchus</taxon>
    </lineage>
</organism>
<evidence type="ECO:0000313" key="12">
    <source>
        <dbReference type="EMBL" id="CAD5208151.1"/>
    </source>
</evidence>
<keyword evidence="2" id="KW-0645">Protease</keyword>
<dbReference type="SMR" id="A0A1I7S888"/>
<feature type="domain" description="Aminopeptidase N-like N-terminal" evidence="11">
    <location>
        <begin position="17"/>
        <end position="209"/>
    </location>
</feature>
<dbReference type="Pfam" id="PF01433">
    <property type="entry name" value="Peptidase_M1"/>
    <property type="match status" value="1"/>
</dbReference>
<dbReference type="WBParaSite" id="BXY_0923100.1">
    <property type="protein sequence ID" value="BXY_0923100.1"/>
    <property type="gene ID" value="BXY_0923100"/>
</dbReference>